<gene>
    <name evidence="2" type="primary">bcrB7</name>
    <name evidence="2" type="ORF">NCTC10343_05348</name>
</gene>
<keyword evidence="1" id="KW-0472">Membrane</keyword>
<organism evidence="2 3">
    <name type="scientific">Paenibacillus polymyxa</name>
    <name type="common">Bacillus polymyxa</name>
    <dbReference type="NCBI Taxonomy" id="1406"/>
    <lineage>
        <taxon>Bacteria</taxon>
        <taxon>Bacillati</taxon>
        <taxon>Bacillota</taxon>
        <taxon>Bacilli</taxon>
        <taxon>Bacillales</taxon>
        <taxon>Paenibacillaceae</taxon>
        <taxon>Paenibacillus</taxon>
    </lineage>
</organism>
<keyword evidence="1" id="KW-0812">Transmembrane</keyword>
<name>A0A378Y5A0_PAEPO</name>
<protein>
    <submittedName>
        <fullName evidence="2">Bacitracin transport permease protein BCRB</fullName>
    </submittedName>
</protein>
<feature type="transmembrane region" description="Helical" evidence="1">
    <location>
        <begin position="56"/>
        <end position="78"/>
    </location>
</feature>
<dbReference type="GeneID" id="93348647"/>
<evidence type="ECO:0000256" key="1">
    <source>
        <dbReference type="SAM" id="Phobius"/>
    </source>
</evidence>
<dbReference type="Proteomes" id="UP000254400">
    <property type="component" value="Unassembled WGS sequence"/>
</dbReference>
<dbReference type="Pfam" id="PF12730">
    <property type="entry name" value="ABC2_membrane_4"/>
    <property type="match status" value="1"/>
</dbReference>
<dbReference type="CDD" id="cd21809">
    <property type="entry name" value="ABC-2_lan_permease-like"/>
    <property type="match status" value="1"/>
</dbReference>
<feature type="transmembrane region" description="Helical" evidence="1">
    <location>
        <begin position="170"/>
        <end position="188"/>
    </location>
</feature>
<dbReference type="AlphaFoldDB" id="A0A378Y5A0"/>
<accession>A0A378Y5A0</accession>
<feature type="transmembrane region" description="Helical" evidence="1">
    <location>
        <begin position="17"/>
        <end position="36"/>
    </location>
</feature>
<proteinExistence type="predicted"/>
<feature type="transmembrane region" description="Helical" evidence="1">
    <location>
        <begin position="220"/>
        <end position="240"/>
    </location>
</feature>
<dbReference type="RefSeq" id="WP_019688958.1">
    <property type="nucleotide sequence ID" value="NZ_CP036496.1"/>
</dbReference>
<keyword evidence="1" id="KW-1133">Transmembrane helix</keyword>
<evidence type="ECO:0000313" key="2">
    <source>
        <dbReference type="EMBL" id="SUA72392.1"/>
    </source>
</evidence>
<feature type="transmembrane region" description="Helical" evidence="1">
    <location>
        <begin position="105"/>
        <end position="128"/>
    </location>
</feature>
<evidence type="ECO:0000313" key="3">
    <source>
        <dbReference type="Proteomes" id="UP000254400"/>
    </source>
</evidence>
<feature type="transmembrane region" description="Helical" evidence="1">
    <location>
        <begin position="140"/>
        <end position="163"/>
    </location>
</feature>
<reference evidence="2 3" key="1">
    <citation type="submission" date="2018-06" db="EMBL/GenBank/DDBJ databases">
        <authorList>
            <consortium name="Pathogen Informatics"/>
            <person name="Doyle S."/>
        </authorList>
    </citation>
    <scope>NUCLEOTIDE SEQUENCE [LARGE SCALE GENOMIC DNA]</scope>
    <source>
        <strain evidence="2 3">NCTC10343</strain>
    </source>
</reference>
<dbReference type="EMBL" id="UGSC01000001">
    <property type="protein sequence ID" value="SUA72392.1"/>
    <property type="molecule type" value="Genomic_DNA"/>
</dbReference>
<sequence>MLALFKVECLKLKGTKILWLSIIILALTIALEFYSYTGSTKYSIDRDGWNDYFMSVVILINFLTGYMSYYILTCYIYAREYQERTHMALFTSPVRRSRLYFSKLLVIYMYIAVSLLLAFGLSALLGMLITTRPLTFEIVIYQLGIFAKMILMHAMLIPIITFIAIRWRKFVPAIMGMCTVMCLNFVLVNTPGNTFYPWTVPLLFSPHGTLGRTFTNVPGGVISICFIFVLGLLLALRSYIRIETK</sequence>